<dbReference type="Proteomes" id="UP001066276">
    <property type="component" value="Chromosome 7"/>
</dbReference>
<comment type="caution">
    <text evidence="1">The sequence shown here is derived from an EMBL/GenBank/DDBJ whole genome shotgun (WGS) entry which is preliminary data.</text>
</comment>
<proteinExistence type="predicted"/>
<dbReference type="AlphaFoldDB" id="A0AAV7PYK8"/>
<reference evidence="1" key="1">
    <citation type="journal article" date="2022" name="bioRxiv">
        <title>Sequencing and chromosome-scale assembly of the giantPleurodeles waltlgenome.</title>
        <authorList>
            <person name="Brown T."/>
            <person name="Elewa A."/>
            <person name="Iarovenko S."/>
            <person name="Subramanian E."/>
            <person name="Araus A.J."/>
            <person name="Petzold A."/>
            <person name="Susuki M."/>
            <person name="Suzuki K.-i.T."/>
            <person name="Hayashi T."/>
            <person name="Toyoda A."/>
            <person name="Oliveira C."/>
            <person name="Osipova E."/>
            <person name="Leigh N.D."/>
            <person name="Simon A."/>
            <person name="Yun M.H."/>
        </authorList>
    </citation>
    <scope>NUCLEOTIDE SEQUENCE</scope>
    <source>
        <strain evidence="1">20211129_DDA</strain>
        <tissue evidence="1">Liver</tissue>
    </source>
</reference>
<dbReference type="EMBL" id="JANPWB010000011">
    <property type="protein sequence ID" value="KAJ1133110.1"/>
    <property type="molecule type" value="Genomic_DNA"/>
</dbReference>
<protein>
    <submittedName>
        <fullName evidence="1">Uncharacterized protein</fullName>
    </submittedName>
</protein>
<keyword evidence="2" id="KW-1185">Reference proteome</keyword>
<evidence type="ECO:0000313" key="2">
    <source>
        <dbReference type="Proteomes" id="UP001066276"/>
    </source>
</evidence>
<evidence type="ECO:0000313" key="1">
    <source>
        <dbReference type="EMBL" id="KAJ1133110.1"/>
    </source>
</evidence>
<accession>A0AAV7PYK8</accession>
<gene>
    <name evidence="1" type="ORF">NDU88_011408</name>
</gene>
<name>A0AAV7PYK8_PLEWA</name>
<sequence>MDGETPPKSVAISQPLHAADVMPEAHSDLQGLWVVLRAPHTYIGSAPSASAHFANNTPPGARAEASTLLPASRHVINRPAAYTTEAPSCVRTSRAPATSIKRCERALATAQAANEG</sequence>
<organism evidence="1 2">
    <name type="scientific">Pleurodeles waltl</name>
    <name type="common">Iberian ribbed newt</name>
    <dbReference type="NCBI Taxonomy" id="8319"/>
    <lineage>
        <taxon>Eukaryota</taxon>
        <taxon>Metazoa</taxon>
        <taxon>Chordata</taxon>
        <taxon>Craniata</taxon>
        <taxon>Vertebrata</taxon>
        <taxon>Euteleostomi</taxon>
        <taxon>Amphibia</taxon>
        <taxon>Batrachia</taxon>
        <taxon>Caudata</taxon>
        <taxon>Salamandroidea</taxon>
        <taxon>Salamandridae</taxon>
        <taxon>Pleurodelinae</taxon>
        <taxon>Pleurodeles</taxon>
    </lineage>
</organism>